<comment type="similarity">
    <text evidence="1">Belongs to the flagella basal body rod proteins family.</text>
</comment>
<proteinExistence type="inferred from homology"/>
<dbReference type="Proteomes" id="UP000813384">
    <property type="component" value="Unassembled WGS sequence"/>
</dbReference>
<evidence type="ECO:0000313" key="3">
    <source>
        <dbReference type="EMBL" id="MCC9272854.1"/>
    </source>
</evidence>
<protein>
    <recommendedName>
        <fullName evidence="2">Flagellar basal-body/hook protein C-terminal domain-containing protein</fullName>
    </recommendedName>
</protein>
<dbReference type="GO" id="GO:0009288">
    <property type="term" value="C:bacterial-type flagellum"/>
    <property type="evidence" value="ECO:0007669"/>
    <property type="project" value="TreeGrafter"/>
</dbReference>
<feature type="domain" description="Flagellar basal-body/hook protein C-terminal" evidence="2">
    <location>
        <begin position="38"/>
        <end position="82"/>
    </location>
</feature>
<gene>
    <name evidence="3" type="ORF">K8V42_00925</name>
</gene>
<dbReference type="Pfam" id="PF06429">
    <property type="entry name" value="Flg_bbr_C"/>
    <property type="match status" value="1"/>
</dbReference>
<dbReference type="PANTHER" id="PTHR30435">
    <property type="entry name" value="FLAGELLAR PROTEIN"/>
    <property type="match status" value="1"/>
</dbReference>
<dbReference type="EMBL" id="JAJJVO010000016">
    <property type="protein sequence ID" value="MCC9272854.1"/>
    <property type="molecule type" value="Genomic_DNA"/>
</dbReference>
<sequence length="85" mass="9364">MQLYQPNDLKDLSATGNNTFQLAPGAQVLASNQGNTIRQGSIEQSTVDLAQSMTELLVTQRAYSLNNRVLQSTDDMLSTINRFTD</sequence>
<dbReference type="GO" id="GO:0071978">
    <property type="term" value="P:bacterial-type flagellum-dependent swarming motility"/>
    <property type="evidence" value="ECO:0007669"/>
    <property type="project" value="TreeGrafter"/>
</dbReference>
<evidence type="ECO:0000313" key="4">
    <source>
        <dbReference type="Proteomes" id="UP000813384"/>
    </source>
</evidence>
<accession>A0A9E3ZW42</accession>
<name>A0A9E3ZW42_9ENTE</name>
<evidence type="ECO:0000256" key="1">
    <source>
        <dbReference type="ARBA" id="ARBA00009677"/>
    </source>
</evidence>
<dbReference type="AlphaFoldDB" id="A0A9E3ZW42"/>
<organism evidence="3 4">
    <name type="scientific">Enterococcus aquimarinus</name>
    <dbReference type="NCBI Taxonomy" id="328396"/>
    <lineage>
        <taxon>Bacteria</taxon>
        <taxon>Bacillati</taxon>
        <taxon>Bacillota</taxon>
        <taxon>Bacilli</taxon>
        <taxon>Lactobacillales</taxon>
        <taxon>Enterococcaceae</taxon>
        <taxon>Enterococcus</taxon>
    </lineage>
</organism>
<dbReference type="PANTHER" id="PTHR30435:SF19">
    <property type="entry name" value="FLAGELLAR BASAL-BODY ROD PROTEIN FLGG"/>
    <property type="match status" value="1"/>
</dbReference>
<reference evidence="3" key="1">
    <citation type="journal article" date="2021" name="PeerJ">
        <title>Extensive microbial diversity within the chicken gut microbiome revealed by metagenomics and culture.</title>
        <authorList>
            <person name="Gilroy R."/>
            <person name="Ravi A."/>
            <person name="Getino M."/>
            <person name="Pursley I."/>
            <person name="Horton D.L."/>
            <person name="Alikhan N.F."/>
            <person name="Baker D."/>
            <person name="Gharbi K."/>
            <person name="Hall N."/>
            <person name="Watson M."/>
            <person name="Adriaenssens E.M."/>
            <person name="Foster-Nyarko E."/>
            <person name="Jarju S."/>
            <person name="Secka A."/>
            <person name="Antonio M."/>
            <person name="Oren A."/>
            <person name="Chaudhuri R.R."/>
            <person name="La Ragione R."/>
            <person name="Hildebrand F."/>
            <person name="Pallen M.J."/>
        </authorList>
    </citation>
    <scope>NUCLEOTIDE SEQUENCE</scope>
    <source>
        <strain evidence="3">150</strain>
    </source>
</reference>
<dbReference type="InterPro" id="IPR010930">
    <property type="entry name" value="Flg_bb/hook_C_dom"/>
</dbReference>
<comment type="caution">
    <text evidence="3">The sequence shown here is derived from an EMBL/GenBank/DDBJ whole genome shotgun (WGS) entry which is preliminary data.</text>
</comment>
<evidence type="ECO:0000259" key="2">
    <source>
        <dbReference type="Pfam" id="PF06429"/>
    </source>
</evidence>
<reference evidence="3" key="2">
    <citation type="submission" date="2021-11" db="EMBL/GenBank/DDBJ databases">
        <authorList>
            <person name="Gilroy R."/>
        </authorList>
    </citation>
    <scope>NUCLEOTIDE SEQUENCE</scope>
    <source>
        <strain evidence="3">150</strain>
    </source>
</reference>